<reference evidence="3" key="1">
    <citation type="journal article" date="2019" name="Science">
        <title>Mutation of a bHLH transcription factor allowed almond domestication.</title>
        <authorList>
            <person name="Sanchez-Perez R."/>
            <person name="Pavan S."/>
            <person name="Mazzeo R."/>
            <person name="Moldovan C."/>
            <person name="Aiese Cigliano R."/>
            <person name="Del Cueto J."/>
            <person name="Ricciardi F."/>
            <person name="Lotti C."/>
            <person name="Ricciardi L."/>
            <person name="Dicenta F."/>
            <person name="Lopez-Marques R.L."/>
            <person name="Lindberg Moller B."/>
        </authorList>
    </citation>
    <scope>NUCLEOTIDE SEQUENCE</scope>
</reference>
<feature type="region of interest" description="Disordered" evidence="1">
    <location>
        <begin position="1"/>
        <end position="35"/>
    </location>
</feature>
<evidence type="ECO:0000259" key="2">
    <source>
        <dbReference type="SMART" id="SM00575"/>
    </source>
</evidence>
<dbReference type="InterPro" id="IPR018289">
    <property type="entry name" value="MULE_transposase_dom"/>
</dbReference>
<feature type="region of interest" description="Disordered" evidence="1">
    <location>
        <begin position="127"/>
        <end position="190"/>
    </location>
</feature>
<protein>
    <submittedName>
        <fullName evidence="3">FAR1-related sequence 5</fullName>
    </submittedName>
</protein>
<dbReference type="AlphaFoldDB" id="A0A4Y1QPE4"/>
<dbReference type="SMART" id="SM00575">
    <property type="entry name" value="ZnF_PMZ"/>
    <property type="match status" value="1"/>
</dbReference>
<gene>
    <name evidence="3" type="ORF">Prudu_001837</name>
</gene>
<accession>A0A4Y1QPE4</accession>
<proteinExistence type="predicted"/>
<organism evidence="3">
    <name type="scientific">Prunus dulcis</name>
    <name type="common">Almond</name>
    <name type="synonym">Amygdalus dulcis</name>
    <dbReference type="NCBI Taxonomy" id="3755"/>
    <lineage>
        <taxon>Eukaryota</taxon>
        <taxon>Viridiplantae</taxon>
        <taxon>Streptophyta</taxon>
        <taxon>Embryophyta</taxon>
        <taxon>Tracheophyta</taxon>
        <taxon>Spermatophyta</taxon>
        <taxon>Magnoliopsida</taxon>
        <taxon>eudicotyledons</taxon>
        <taxon>Gunneridae</taxon>
        <taxon>Pentapetalae</taxon>
        <taxon>rosids</taxon>
        <taxon>fabids</taxon>
        <taxon>Rosales</taxon>
        <taxon>Rosaceae</taxon>
        <taxon>Amygdaloideae</taxon>
        <taxon>Amygdaleae</taxon>
        <taxon>Prunus</taxon>
    </lineage>
</organism>
<dbReference type="PANTHER" id="PTHR47718:SF15">
    <property type="entry name" value="PROTEIN FAR1-RELATED SEQUENCE 5-LIKE"/>
    <property type="match status" value="1"/>
</dbReference>
<evidence type="ECO:0000313" key="3">
    <source>
        <dbReference type="EMBL" id="BBG93735.1"/>
    </source>
</evidence>
<feature type="region of interest" description="Disordered" evidence="1">
    <location>
        <begin position="936"/>
        <end position="959"/>
    </location>
</feature>
<feature type="compositionally biased region" description="Basic and acidic residues" evidence="1">
    <location>
        <begin position="1"/>
        <end position="14"/>
    </location>
</feature>
<dbReference type="PANTHER" id="PTHR47718">
    <property type="entry name" value="OS01G0519700 PROTEIN"/>
    <property type="match status" value="1"/>
</dbReference>
<feature type="compositionally biased region" description="Polar residues" evidence="1">
    <location>
        <begin position="937"/>
        <end position="953"/>
    </location>
</feature>
<dbReference type="Pfam" id="PF03101">
    <property type="entry name" value="FAR1"/>
    <property type="match status" value="1"/>
</dbReference>
<feature type="domain" description="Zinc finger PMZ-type" evidence="2">
    <location>
        <begin position="715"/>
        <end position="742"/>
    </location>
</feature>
<sequence>CEWHVRKEKGRFGGEEDAPSPLHSGFPNRTQHRELEDSVRPDFMSEFRLGLTEFALSSEVKGGLQKSQQQRKLYMKPIQSVAPLGAVVCACPNPILSNSSLGLGKTHLQEGRNLRWWQKEVKGGGFESMETSSMERSGKMDRGGETSKGGCSDSGYLGGCERSSHRAPATESGHMSVEHMVSESSDDNGVDIIAPRKEDVMGKEFKTIELAEEYYMSYAKGIGFSVRKDKLVRNSEGKVCRRRWCCSKEGLRNEKFNERSDRIRPPKPITRENCSAHFWVGYEKKSDVYVVTNFEPHHNHQLVTPLESPYLRCNRVVRSSDLAQAVGMRRALFRTCQTYEYMVDQCGGYLNVGFQIKDLYNKLDASRREILLDGDTEAALSYLKAKGAMDPEFFCKFSVDEENRLCNLFWRDSTSLLDYIGYGDVLIFDSTYKTNVYDKPLVLFVGSNNYRSTVMFGCALLQDETFETYKWLLETFMASMKDKKPISILTDGDEAMRKAIDDVFPMSNHRLCSWHVSRNAQSNLKDDELLRNFQACIWEPFALDEFEKKWEVLRERVSTPKQKEWLEMMYAKRDAWAESCLRGQFFGGMCTTQRVESMNKYVKDYLRKGVKLFECIPAIDRAILRLRNTTAKEGFNAKYSTPVLKTGLTKLEQQASLIYTHRCFVLVRHEIEACSALTHDNVMHNFGGRVYVLSKYDEPHNNWTCIYHGGENMRIECGCRKYESEGIPCCHLFYVMKCEHLTEIPPALIMKRWTKNGQTDTCREFIGKGEDTTNEVVQMARYGHLSAMSNKVCFYASKSADGYAMLTNEFSRWEGICEGLRQKEEQTSLKLGSGEQCPPNIVKDPNIVRTKGTQARQGGMRKRRQCHLCRGYGHTKRNCSQRNLHPSRHAGVNIPSGSEGYQYTSDIRPFPDISYSYPSQTVSQCHGNYVVDLPGSDSFSTADPTGSTPNSDDGFSFDNGEPNSLCTGSTENNCSFRTWFTCNN</sequence>
<name>A0A4Y1QPE4_PRUDU</name>
<dbReference type="GO" id="GO:0008270">
    <property type="term" value="F:zinc ion binding"/>
    <property type="evidence" value="ECO:0007669"/>
    <property type="project" value="InterPro"/>
</dbReference>
<feature type="non-terminal residue" evidence="3">
    <location>
        <position position="1"/>
    </location>
</feature>
<dbReference type="InterPro" id="IPR004330">
    <property type="entry name" value="FAR1_DNA_bnd_dom"/>
</dbReference>
<dbReference type="InterPro" id="IPR006564">
    <property type="entry name" value="Znf_PMZ"/>
</dbReference>
<dbReference type="EMBL" id="AP019297">
    <property type="protein sequence ID" value="BBG93735.1"/>
    <property type="molecule type" value="Genomic_DNA"/>
</dbReference>
<feature type="compositionally biased region" description="Basic and acidic residues" evidence="1">
    <location>
        <begin position="136"/>
        <end position="145"/>
    </location>
</feature>
<dbReference type="Pfam" id="PF10551">
    <property type="entry name" value="MULE"/>
    <property type="match status" value="1"/>
</dbReference>
<evidence type="ECO:0000256" key="1">
    <source>
        <dbReference type="SAM" id="MobiDB-lite"/>
    </source>
</evidence>